<organism evidence="1 2">
    <name type="scientific">Lepraria finkii</name>
    <dbReference type="NCBI Taxonomy" id="1340010"/>
    <lineage>
        <taxon>Eukaryota</taxon>
        <taxon>Fungi</taxon>
        <taxon>Dikarya</taxon>
        <taxon>Ascomycota</taxon>
        <taxon>Pezizomycotina</taxon>
        <taxon>Lecanoromycetes</taxon>
        <taxon>OSLEUM clade</taxon>
        <taxon>Lecanoromycetidae</taxon>
        <taxon>Lecanorales</taxon>
        <taxon>Lecanorineae</taxon>
        <taxon>Stereocaulaceae</taxon>
        <taxon>Lepraria</taxon>
    </lineage>
</organism>
<comment type="caution">
    <text evidence="1">The sequence shown here is derived from an EMBL/GenBank/DDBJ whole genome shotgun (WGS) entry which is preliminary data.</text>
</comment>
<proteinExistence type="predicted"/>
<keyword evidence="2" id="KW-1185">Reference proteome</keyword>
<protein>
    <submittedName>
        <fullName evidence="1">Uncharacterized protein</fullName>
    </submittedName>
</protein>
<dbReference type="EMBL" id="JBHFEH010000016">
    <property type="protein sequence ID" value="KAL2054385.1"/>
    <property type="molecule type" value="Genomic_DNA"/>
</dbReference>
<name>A0ABR4B9H1_9LECA</name>
<evidence type="ECO:0000313" key="2">
    <source>
        <dbReference type="Proteomes" id="UP001590951"/>
    </source>
</evidence>
<evidence type="ECO:0000313" key="1">
    <source>
        <dbReference type="EMBL" id="KAL2054385.1"/>
    </source>
</evidence>
<reference evidence="1 2" key="1">
    <citation type="submission" date="2024-09" db="EMBL/GenBank/DDBJ databases">
        <title>Rethinking Asexuality: The Enigmatic Case of Functional Sexual Genes in Lepraria (Stereocaulaceae).</title>
        <authorList>
            <person name="Doellman M."/>
            <person name="Sun Y."/>
            <person name="Barcenas-Pena A."/>
            <person name="Lumbsch H.T."/>
            <person name="Grewe F."/>
        </authorList>
    </citation>
    <scope>NUCLEOTIDE SEQUENCE [LARGE SCALE GENOMIC DNA]</scope>
    <source>
        <strain evidence="1 2">Grewe 0041</strain>
    </source>
</reference>
<accession>A0ABR4B9H1</accession>
<gene>
    <name evidence="1" type="ORF">ABVK25_005526</name>
</gene>
<dbReference type="Proteomes" id="UP001590951">
    <property type="component" value="Unassembled WGS sequence"/>
</dbReference>
<sequence>MSRPGFTPSGAPSGRSKGPGVVLPVIPEHLSFIVKIEALSPNFEVQSLKTMKNGWWLPPTKRSAYETGDSWRFRWEGGVMTQLTEDSPIGSVKTKNLREYSAATVFTQRPDTTHLLAVNFDARTTSVSSAEHTWKPLSFNYGRVNNTISTYSSLTLIGNHGQIAAPGPETQIPQLLPEIYDFHPENDSHGRPIPSERRHAGITGRLALLLALPVFSAPRAALVNILTQCLGPGLWHPHSCQPPSGHERFRGVVVTIYLDPENPEWSSNERLKKLENGEFGPFYGV</sequence>